<reference evidence="1 2" key="1">
    <citation type="submission" date="2021-06" db="EMBL/GenBank/DDBJ databases">
        <title>Caerostris extrusa draft genome.</title>
        <authorList>
            <person name="Kono N."/>
            <person name="Arakawa K."/>
        </authorList>
    </citation>
    <scope>NUCLEOTIDE SEQUENCE [LARGE SCALE GENOMIC DNA]</scope>
</reference>
<dbReference type="PANTHER" id="PTHR42921">
    <property type="entry name" value="ACETOACETYL-COA SYNTHETASE"/>
    <property type="match status" value="1"/>
</dbReference>
<gene>
    <name evidence="1" type="primary">AACS</name>
    <name evidence="1" type="ORF">CEXT_45291</name>
</gene>
<name>A0AAV4PIU5_CAEEX</name>
<dbReference type="EMBL" id="BPLR01004641">
    <property type="protein sequence ID" value="GIX96390.1"/>
    <property type="molecule type" value="Genomic_DNA"/>
</dbReference>
<dbReference type="AlphaFoldDB" id="A0AAV4PIU5"/>
<dbReference type="PANTHER" id="PTHR42921:SF1">
    <property type="entry name" value="ACETOACETYL-COA SYNTHETASE"/>
    <property type="match status" value="1"/>
</dbReference>
<dbReference type="Proteomes" id="UP001054945">
    <property type="component" value="Unassembled WGS sequence"/>
</dbReference>
<protein>
    <submittedName>
        <fullName evidence="1">Acetoacetyl-CoA synthetase</fullName>
    </submittedName>
</protein>
<accession>A0AAV4PIU5</accession>
<comment type="caution">
    <text evidence="1">The sequence shown here is derived from an EMBL/GenBank/DDBJ whole genome shotgun (WGS) entry which is preliminary data.</text>
</comment>
<sequence>MSFFFLFTSGETKTTKGYRTHISKYEGVWCQNDECWINPKTKGLVVIGRSDDTMSQHGELMSASDIYFAIDGIEELSDYICVSQMWEEEERYNLNNKRMESVVRKIVATNEVPEVANIKNPESLHYFVNIPELVPDEKIHAT</sequence>
<keyword evidence="2" id="KW-1185">Reference proteome</keyword>
<proteinExistence type="predicted"/>
<evidence type="ECO:0000313" key="1">
    <source>
        <dbReference type="EMBL" id="GIX96390.1"/>
    </source>
</evidence>
<evidence type="ECO:0000313" key="2">
    <source>
        <dbReference type="Proteomes" id="UP001054945"/>
    </source>
</evidence>
<dbReference type="GO" id="GO:0030729">
    <property type="term" value="F:acetoacetate-CoA ligase activity"/>
    <property type="evidence" value="ECO:0007669"/>
    <property type="project" value="TreeGrafter"/>
</dbReference>
<organism evidence="1 2">
    <name type="scientific">Caerostris extrusa</name>
    <name type="common">Bark spider</name>
    <name type="synonym">Caerostris bankana</name>
    <dbReference type="NCBI Taxonomy" id="172846"/>
    <lineage>
        <taxon>Eukaryota</taxon>
        <taxon>Metazoa</taxon>
        <taxon>Ecdysozoa</taxon>
        <taxon>Arthropoda</taxon>
        <taxon>Chelicerata</taxon>
        <taxon>Arachnida</taxon>
        <taxon>Araneae</taxon>
        <taxon>Araneomorphae</taxon>
        <taxon>Entelegynae</taxon>
        <taxon>Araneoidea</taxon>
        <taxon>Araneidae</taxon>
        <taxon>Caerostris</taxon>
    </lineage>
</organism>